<dbReference type="RefSeq" id="WP_309521730.1">
    <property type="nucleotide sequence ID" value="NZ_JAVIXS010000003.1"/>
</dbReference>
<comment type="caution">
    <text evidence="1">The sequence shown here is derived from an EMBL/GenBank/DDBJ whole genome shotgun (WGS) entry which is preliminary data.</text>
</comment>
<reference evidence="1 2" key="1">
    <citation type="submission" date="2023-08" db="EMBL/GenBank/DDBJ databases">
        <authorList>
            <person name="Maltman C."/>
        </authorList>
    </citation>
    <scope>NUCLEOTIDE SEQUENCE [LARGE SCALE GENOMIC DNA]</scope>
    <source>
        <strain evidence="1 2">ES2</strain>
    </source>
</reference>
<evidence type="ECO:0000313" key="1">
    <source>
        <dbReference type="EMBL" id="MDR4951679.1"/>
    </source>
</evidence>
<accession>A0ABU1E1K5</accession>
<dbReference type="Pfam" id="PF12771">
    <property type="entry name" value="SusD-like_2"/>
    <property type="match status" value="1"/>
</dbReference>
<dbReference type="InterPro" id="IPR041662">
    <property type="entry name" value="SusD-like_2"/>
</dbReference>
<dbReference type="SUPFAM" id="SSF48452">
    <property type="entry name" value="TPR-like"/>
    <property type="match status" value="1"/>
</dbReference>
<dbReference type="InterPro" id="IPR011990">
    <property type="entry name" value="TPR-like_helical_dom_sf"/>
</dbReference>
<organism evidence="1 2">
    <name type="scientific">Chryseobacterium metallicongregator</name>
    <dbReference type="NCBI Taxonomy" id="3073042"/>
    <lineage>
        <taxon>Bacteria</taxon>
        <taxon>Pseudomonadati</taxon>
        <taxon>Bacteroidota</taxon>
        <taxon>Flavobacteriia</taxon>
        <taxon>Flavobacteriales</taxon>
        <taxon>Weeksellaceae</taxon>
        <taxon>Chryseobacterium group</taxon>
        <taxon>Chryseobacterium</taxon>
    </lineage>
</organism>
<keyword evidence="2" id="KW-1185">Reference proteome</keyword>
<evidence type="ECO:0000313" key="2">
    <source>
        <dbReference type="Proteomes" id="UP001260959"/>
    </source>
</evidence>
<gene>
    <name evidence="1" type="ORF">REB14_05730</name>
</gene>
<keyword evidence="1" id="KW-0449">Lipoprotein</keyword>
<dbReference type="Gene3D" id="1.25.40.390">
    <property type="match status" value="1"/>
</dbReference>
<proteinExistence type="predicted"/>
<name>A0ABU1E1K5_9FLAO</name>
<dbReference type="Proteomes" id="UP001260959">
    <property type="component" value="Unassembled WGS sequence"/>
</dbReference>
<protein>
    <submittedName>
        <fullName evidence="1">SusD/RagB family nutrient-binding outer membrane lipoprotein</fullName>
    </submittedName>
</protein>
<dbReference type="EMBL" id="JAVIXS010000003">
    <property type="protein sequence ID" value="MDR4951679.1"/>
    <property type="molecule type" value="Genomic_DNA"/>
</dbReference>
<sequence length="454" mass="49815">MKKIIYIPIIIAGIFLNSCQHELDTFNENPNSPTQVTSPKTLFTGAAVGTINNSTGNLTRQISLLAQHTNGNQFQSLNYTNYFLTELDNETDWSNIYKTGVNLHQIITQFGDKYPYYSGMAKILLAMNMGYATDAWGDIPFSEAFQGVNNFSPKYDSQQNVIAQIQSYLDSAIIDLSKPGNANLGLPAGDDIFYAGNTDKWKKLAYAIKARYALRLTQREGSTVAAQKALNYLQNSFTSSSDNLVARFDGGNNQNLWFAFDNQRSGYMSMGKYFIDLLKNSSDPRLPHYAGLDASGGYSGSAPEESNTDASPFGSYFAGSASTSNIIFSYSEIKFIEAEAQFRLGNTVGAQAALKAAVSASLIDVTGADNPVFATTASAAVTLQNIITQKYSSLFTTMEPYNDWRRTGFPVLTANQKSQSKKIPLRLITPKAERTLNNNAAVVSDVSIPVWWDN</sequence>